<sequence>MPHNTRGIRAQKIVFQIGLVRPNNDQGCVRLLCKVQNFLINPSRGNRMAYPTVMLSAQSFCDQSVGCCQTARRSNLM</sequence>
<dbReference type="STRING" id="1470563.SAMN05444000_1023"/>
<organism evidence="1 2">
    <name type="scientific">Shimia gijangensis</name>
    <dbReference type="NCBI Taxonomy" id="1470563"/>
    <lineage>
        <taxon>Bacteria</taxon>
        <taxon>Pseudomonadati</taxon>
        <taxon>Pseudomonadota</taxon>
        <taxon>Alphaproteobacteria</taxon>
        <taxon>Rhodobacterales</taxon>
        <taxon>Roseobacteraceae</taxon>
    </lineage>
</organism>
<name>A0A1M6C8G8_9RHOB</name>
<dbReference type="Proteomes" id="UP000183982">
    <property type="component" value="Unassembled WGS sequence"/>
</dbReference>
<dbReference type="AlphaFoldDB" id="A0A1M6C8G8"/>
<keyword evidence="2" id="KW-1185">Reference proteome</keyword>
<reference evidence="2" key="1">
    <citation type="submission" date="2016-11" db="EMBL/GenBank/DDBJ databases">
        <authorList>
            <person name="Varghese N."/>
            <person name="Submissions S."/>
        </authorList>
    </citation>
    <scope>NUCLEOTIDE SEQUENCE [LARGE SCALE GENOMIC DNA]</scope>
    <source>
        <strain evidence="2">DSM 100564</strain>
    </source>
</reference>
<protein>
    <submittedName>
        <fullName evidence="1">Uncharacterized protein</fullName>
    </submittedName>
</protein>
<evidence type="ECO:0000313" key="1">
    <source>
        <dbReference type="EMBL" id="SHI57327.1"/>
    </source>
</evidence>
<proteinExistence type="predicted"/>
<gene>
    <name evidence="1" type="ORF">SAMN05444000_1023</name>
</gene>
<evidence type="ECO:0000313" key="2">
    <source>
        <dbReference type="Proteomes" id="UP000183982"/>
    </source>
</evidence>
<dbReference type="EMBL" id="FQZQ01000002">
    <property type="protein sequence ID" value="SHI57327.1"/>
    <property type="molecule type" value="Genomic_DNA"/>
</dbReference>
<accession>A0A1M6C8G8</accession>